<feature type="transmembrane region" description="Helical" evidence="12">
    <location>
        <begin position="77"/>
        <end position="101"/>
    </location>
</feature>
<dbReference type="PANTHER" id="PTHR43045">
    <property type="entry name" value="SHIKIMATE TRANSPORTER"/>
    <property type="match status" value="1"/>
</dbReference>
<dbReference type="Pfam" id="PF07690">
    <property type="entry name" value="MFS_1"/>
    <property type="match status" value="1"/>
</dbReference>
<comment type="subcellular location">
    <subcellularLocation>
        <location evidence="1">Cell membrane</location>
        <topology evidence="1">Multi-pass membrane protein</topology>
    </subcellularLocation>
</comment>
<evidence type="ECO:0000256" key="12">
    <source>
        <dbReference type="SAM" id="Phobius"/>
    </source>
</evidence>
<evidence type="ECO:0000313" key="15">
    <source>
        <dbReference type="Proteomes" id="UP000199019"/>
    </source>
</evidence>
<dbReference type="InterPro" id="IPR011701">
    <property type="entry name" value="MFS"/>
</dbReference>
<reference evidence="15" key="1">
    <citation type="submission" date="2016-10" db="EMBL/GenBank/DDBJ databases">
        <authorList>
            <person name="Varghese N."/>
            <person name="Submissions S."/>
        </authorList>
    </citation>
    <scope>NUCLEOTIDE SEQUENCE [LARGE SCALE GENOMIC DNA]</scope>
    <source>
        <strain evidence="15">CGMCC 1.6963</strain>
    </source>
</reference>
<dbReference type="GO" id="GO:0015293">
    <property type="term" value="F:symporter activity"/>
    <property type="evidence" value="ECO:0007669"/>
    <property type="project" value="UniProtKB-KW"/>
</dbReference>
<evidence type="ECO:0000256" key="3">
    <source>
        <dbReference type="ARBA" id="ARBA00022448"/>
    </source>
</evidence>
<proteinExistence type="inferred from homology"/>
<dbReference type="STRING" id="587636.SAMN05216199_0643"/>
<feature type="transmembrane region" description="Helical" evidence="12">
    <location>
        <begin position="52"/>
        <end position="71"/>
    </location>
</feature>
<feature type="transmembrane region" description="Helical" evidence="12">
    <location>
        <begin position="217"/>
        <end position="236"/>
    </location>
</feature>
<comment type="similarity">
    <text evidence="2">Belongs to the major facilitator superfamily. Metabolite:H+ Symporter (MHS) family (TC 2.A.1.6) family.</text>
</comment>
<dbReference type="EMBL" id="FOHB01000001">
    <property type="protein sequence ID" value="SER60407.1"/>
    <property type="molecule type" value="Genomic_DNA"/>
</dbReference>
<name>A0A1H9QJ16_9MICO</name>
<accession>A0A1H9QJ16</accession>
<dbReference type="InterPro" id="IPR036259">
    <property type="entry name" value="MFS_trans_sf"/>
</dbReference>
<feature type="transmembrane region" description="Helical" evidence="12">
    <location>
        <begin position="137"/>
        <end position="165"/>
    </location>
</feature>
<evidence type="ECO:0000256" key="10">
    <source>
        <dbReference type="ARBA" id="ARBA00039918"/>
    </source>
</evidence>
<feature type="transmembrane region" description="Helical" evidence="12">
    <location>
        <begin position="303"/>
        <end position="321"/>
    </location>
</feature>
<feature type="transmembrane region" description="Helical" evidence="12">
    <location>
        <begin position="357"/>
        <end position="376"/>
    </location>
</feature>
<feature type="transmembrane region" description="Helical" evidence="12">
    <location>
        <begin position="186"/>
        <end position="205"/>
    </location>
</feature>
<organism evidence="14 15">
    <name type="scientific">Pedococcus cremeus</name>
    <dbReference type="NCBI Taxonomy" id="587636"/>
    <lineage>
        <taxon>Bacteria</taxon>
        <taxon>Bacillati</taxon>
        <taxon>Actinomycetota</taxon>
        <taxon>Actinomycetes</taxon>
        <taxon>Micrococcales</taxon>
        <taxon>Intrasporangiaceae</taxon>
        <taxon>Pedococcus</taxon>
    </lineage>
</organism>
<dbReference type="OrthoDB" id="8953821at2"/>
<dbReference type="PROSITE" id="PS50850">
    <property type="entry name" value="MFS"/>
    <property type="match status" value="1"/>
</dbReference>
<dbReference type="PANTHER" id="PTHR43045:SF1">
    <property type="entry name" value="SHIKIMATE TRANSPORTER"/>
    <property type="match status" value="1"/>
</dbReference>
<keyword evidence="4" id="KW-1003">Cell membrane</keyword>
<evidence type="ECO:0000313" key="14">
    <source>
        <dbReference type="EMBL" id="SER60407.1"/>
    </source>
</evidence>
<dbReference type="InterPro" id="IPR020846">
    <property type="entry name" value="MFS_dom"/>
</dbReference>
<keyword evidence="3" id="KW-0813">Transport</keyword>
<feature type="domain" description="Major facilitator superfamily (MFS) profile" evidence="13">
    <location>
        <begin position="40"/>
        <end position="452"/>
    </location>
</feature>
<evidence type="ECO:0000256" key="9">
    <source>
        <dbReference type="ARBA" id="ARBA00037295"/>
    </source>
</evidence>
<protein>
    <recommendedName>
        <fullName evidence="10">Putative proline/betaine transporter</fullName>
    </recommendedName>
</protein>
<dbReference type="Gene3D" id="1.20.1250.20">
    <property type="entry name" value="MFS general substrate transporter like domains"/>
    <property type="match status" value="2"/>
</dbReference>
<keyword evidence="15" id="KW-1185">Reference proteome</keyword>
<feature type="compositionally biased region" description="Polar residues" evidence="11">
    <location>
        <begin position="1"/>
        <end position="35"/>
    </location>
</feature>
<feature type="transmembrane region" description="Helical" evidence="12">
    <location>
        <begin position="113"/>
        <end position="131"/>
    </location>
</feature>
<evidence type="ECO:0000256" key="7">
    <source>
        <dbReference type="ARBA" id="ARBA00022989"/>
    </source>
</evidence>
<comment type="function">
    <text evidence="9">May be a proton symporter involved in the uptake of osmolytes such as proline and glycine betaine.</text>
</comment>
<feature type="transmembrane region" description="Helical" evidence="12">
    <location>
        <begin position="333"/>
        <end position="351"/>
    </location>
</feature>
<evidence type="ECO:0000256" key="1">
    <source>
        <dbReference type="ARBA" id="ARBA00004651"/>
    </source>
</evidence>
<dbReference type="FunFam" id="1.20.1250.20:FF:000001">
    <property type="entry name" value="Dicarboxylate MFS transporter"/>
    <property type="match status" value="1"/>
</dbReference>
<evidence type="ECO:0000256" key="11">
    <source>
        <dbReference type="SAM" id="MobiDB-lite"/>
    </source>
</evidence>
<keyword evidence="7 12" id="KW-1133">Transmembrane helix</keyword>
<evidence type="ECO:0000256" key="6">
    <source>
        <dbReference type="ARBA" id="ARBA00022847"/>
    </source>
</evidence>
<evidence type="ECO:0000256" key="5">
    <source>
        <dbReference type="ARBA" id="ARBA00022692"/>
    </source>
</evidence>
<gene>
    <name evidence="14" type="ORF">SAMN05216199_0643</name>
</gene>
<dbReference type="GO" id="GO:0005886">
    <property type="term" value="C:plasma membrane"/>
    <property type="evidence" value="ECO:0007669"/>
    <property type="project" value="UniProtKB-SubCell"/>
</dbReference>
<feature type="transmembrane region" description="Helical" evidence="12">
    <location>
        <begin position="397"/>
        <end position="421"/>
    </location>
</feature>
<dbReference type="SUPFAM" id="SSF103473">
    <property type="entry name" value="MFS general substrate transporter"/>
    <property type="match status" value="1"/>
</dbReference>
<keyword evidence="5 12" id="KW-0812">Transmembrane</keyword>
<keyword evidence="6" id="KW-0769">Symport</keyword>
<evidence type="ECO:0000259" key="13">
    <source>
        <dbReference type="PROSITE" id="PS50850"/>
    </source>
</evidence>
<feature type="transmembrane region" description="Helical" evidence="12">
    <location>
        <begin position="267"/>
        <end position="291"/>
    </location>
</feature>
<dbReference type="CDD" id="cd17369">
    <property type="entry name" value="MFS_ShiA_like"/>
    <property type="match status" value="1"/>
</dbReference>
<dbReference type="AlphaFoldDB" id="A0A1H9QJ16"/>
<dbReference type="RefSeq" id="WP_091755279.1">
    <property type="nucleotide sequence ID" value="NZ_FOHB01000001.1"/>
</dbReference>
<evidence type="ECO:0000256" key="2">
    <source>
        <dbReference type="ARBA" id="ARBA00008240"/>
    </source>
</evidence>
<dbReference type="Proteomes" id="UP000199019">
    <property type="component" value="Unassembled WGS sequence"/>
</dbReference>
<feature type="transmembrane region" description="Helical" evidence="12">
    <location>
        <begin position="427"/>
        <end position="446"/>
    </location>
</feature>
<evidence type="ECO:0000256" key="8">
    <source>
        <dbReference type="ARBA" id="ARBA00023136"/>
    </source>
</evidence>
<feature type="region of interest" description="Disordered" evidence="11">
    <location>
        <begin position="1"/>
        <end position="38"/>
    </location>
</feature>
<sequence length="471" mass="49285">MASTVNVDQATSATRQRTPQGTSESAPSDTTQPSSGAGRAVASSFVGTAIEWYDFFIYGTAAALVLGPQFFPSGSDLAGTLAAFATLAVGFIARPFGGAIMGHFGDKTGRKSMLVTSLLTMGVATVGIGLLPNYATIGVWAPILLVLLRFLQGVGVGGEWGGAVLMATEHAPKGKAGLYGAAPQMGVPAGVVLANIVFLLCTQLLTDDQFTSWGWRIPFLLSSTLVAAAMWIRLGVMESPAFKAIEQEDRITKIPILEVLTKSWKTVLLAGGTFIATNGIAYVFMVFVLSYGTKELGFSRGTMLALLIASCPVWMAGMGISAHLSDRVGRRRVYVASTVALLAVSSVFFTLLDTGSIPVMLVAMLLLAFVLGSTVGPQSALFAELFPAHVRYSGASLGYQVGAILGGGIAPFVATWLYASFGTTSAITAYFVLVSLVSLAATLVLLRRPHVAEETYAAQPASQPEITEGAR</sequence>
<evidence type="ECO:0000256" key="4">
    <source>
        <dbReference type="ARBA" id="ARBA00022475"/>
    </source>
</evidence>
<keyword evidence="8 12" id="KW-0472">Membrane</keyword>